<feature type="coiled-coil region" evidence="1">
    <location>
        <begin position="68"/>
        <end position="109"/>
    </location>
</feature>
<dbReference type="OMA" id="PMSNECA"/>
<reference evidence="2" key="1">
    <citation type="submission" date="2007-06" db="EMBL/GenBank/DDBJ databases">
        <title>Full length cDNA sequences from Sitka Spruce (Picea sitchensis).</title>
        <authorList>
            <person name="Ralph S.G."/>
            <person name="Chun H.E."/>
            <person name="Liao N."/>
            <person name="Ali J."/>
            <person name="Reid K."/>
            <person name="Kolosova N."/>
            <person name="Cooper N."/>
            <person name="Cullis C."/>
            <person name="Jancsik S."/>
            <person name="Moore R."/>
            <person name="Mayo M."/>
            <person name="Wagner S."/>
            <person name="Holt R.A."/>
            <person name="Jones S.J.M."/>
            <person name="Marra M.A."/>
            <person name="Ritland C.E."/>
            <person name="Ritland K."/>
            <person name="Bohlmann J."/>
        </authorList>
    </citation>
    <scope>NUCLEOTIDE SEQUENCE</scope>
    <source>
        <tissue evidence="2">Green portion of the leader tissue</tissue>
    </source>
</reference>
<dbReference type="PANTHER" id="PTHR46327:SF9">
    <property type="entry name" value="MYB_SANT-LIKE DNA-BINDING DOMAIN-CONTAINING PROTEIN"/>
    <property type="match status" value="1"/>
</dbReference>
<protein>
    <submittedName>
        <fullName evidence="2">Uncharacterized protein</fullName>
    </submittedName>
</protein>
<evidence type="ECO:0000256" key="1">
    <source>
        <dbReference type="SAM" id="Coils"/>
    </source>
</evidence>
<dbReference type="AlphaFoldDB" id="B8LM63"/>
<proteinExistence type="evidence at transcript level"/>
<organism evidence="2">
    <name type="scientific">Picea sitchensis</name>
    <name type="common">Sitka spruce</name>
    <name type="synonym">Pinus sitchensis</name>
    <dbReference type="NCBI Taxonomy" id="3332"/>
    <lineage>
        <taxon>Eukaryota</taxon>
        <taxon>Viridiplantae</taxon>
        <taxon>Streptophyta</taxon>
        <taxon>Embryophyta</taxon>
        <taxon>Tracheophyta</taxon>
        <taxon>Spermatophyta</taxon>
        <taxon>Pinopsida</taxon>
        <taxon>Pinidae</taxon>
        <taxon>Conifers I</taxon>
        <taxon>Pinales</taxon>
        <taxon>Pinaceae</taxon>
        <taxon>Picea</taxon>
    </lineage>
</organism>
<keyword evidence="1" id="KW-0175">Coiled coil</keyword>
<accession>B8LM63</accession>
<evidence type="ECO:0000313" key="2">
    <source>
        <dbReference type="EMBL" id="ABR16743.1"/>
    </source>
</evidence>
<dbReference type="EMBL" id="EF676866">
    <property type="protein sequence ID" value="ABR16743.1"/>
    <property type="molecule type" value="mRNA"/>
</dbReference>
<name>B8LM63_PICSI</name>
<sequence>MSNECAKPNAPDNQNADMMGLVQDTAKIPWEQREWTRNRTLQLQEQKVSLQAQAFELEKRRFKWQKICSKKDRELERLKLENERMKLENERMALQVKQKELEIEFKKSETSMTSVALVLERLQGRDQSELGRGQCLQ</sequence>
<dbReference type="PANTHER" id="PTHR46327">
    <property type="entry name" value="F16F4.11 PROTEIN-RELATED"/>
    <property type="match status" value="1"/>
</dbReference>